<dbReference type="InterPro" id="IPR036582">
    <property type="entry name" value="Mao_N_sf"/>
</dbReference>
<organism evidence="4 5">
    <name type="scientific">Koleobacter methoxysyntrophicus</name>
    <dbReference type="NCBI Taxonomy" id="2751313"/>
    <lineage>
        <taxon>Bacteria</taxon>
        <taxon>Bacillati</taxon>
        <taxon>Bacillota</taxon>
        <taxon>Clostridia</taxon>
        <taxon>Koleobacterales</taxon>
        <taxon>Koleobacteraceae</taxon>
        <taxon>Koleobacter</taxon>
    </lineage>
</organism>
<protein>
    <recommendedName>
        <fullName evidence="3">Copper amine oxidase-like N-terminal domain-containing protein</fullName>
    </recommendedName>
</protein>
<keyword evidence="1" id="KW-0175">Coiled coil</keyword>
<dbReference type="InterPro" id="IPR027417">
    <property type="entry name" value="P-loop_NTPase"/>
</dbReference>
<name>A0A8A0RSM1_9FIRM</name>
<dbReference type="AlphaFoldDB" id="A0A8A0RSM1"/>
<dbReference type="Proteomes" id="UP000662904">
    <property type="component" value="Chromosome"/>
</dbReference>
<evidence type="ECO:0000259" key="3">
    <source>
        <dbReference type="Pfam" id="PF07833"/>
    </source>
</evidence>
<dbReference type="InterPro" id="IPR012854">
    <property type="entry name" value="Cu_amine_oxidase-like_N"/>
</dbReference>
<dbReference type="SUPFAM" id="SSF55383">
    <property type="entry name" value="Copper amine oxidase, domain N"/>
    <property type="match status" value="1"/>
</dbReference>
<evidence type="ECO:0000256" key="1">
    <source>
        <dbReference type="SAM" id="Coils"/>
    </source>
</evidence>
<dbReference type="RefSeq" id="WP_206707807.1">
    <property type="nucleotide sequence ID" value="NZ_CP059066.1"/>
</dbReference>
<gene>
    <name evidence="4" type="ORF">H0A61_02907</name>
</gene>
<dbReference type="Gene3D" id="3.40.50.300">
    <property type="entry name" value="P-loop containing nucleotide triphosphate hydrolases"/>
    <property type="match status" value="1"/>
</dbReference>
<keyword evidence="5" id="KW-1185">Reference proteome</keyword>
<dbReference type="EMBL" id="CP059066">
    <property type="protein sequence ID" value="QSQ10499.1"/>
    <property type="molecule type" value="Genomic_DNA"/>
</dbReference>
<accession>A0A8A0RSM1</accession>
<evidence type="ECO:0000313" key="4">
    <source>
        <dbReference type="EMBL" id="QSQ10499.1"/>
    </source>
</evidence>
<dbReference type="KEGG" id="kme:H0A61_02907"/>
<feature type="coiled-coil region" evidence="1">
    <location>
        <begin position="89"/>
        <end position="137"/>
    </location>
</feature>
<keyword evidence="2" id="KW-1133">Transmembrane helix</keyword>
<proteinExistence type="predicted"/>
<keyword evidence="2" id="KW-0472">Membrane</keyword>
<evidence type="ECO:0000256" key="2">
    <source>
        <dbReference type="SAM" id="Phobius"/>
    </source>
</evidence>
<feature type="transmembrane region" description="Helical" evidence="2">
    <location>
        <begin position="12"/>
        <end position="30"/>
    </location>
</feature>
<evidence type="ECO:0000313" key="5">
    <source>
        <dbReference type="Proteomes" id="UP000662904"/>
    </source>
</evidence>
<reference evidence="4" key="1">
    <citation type="submission" date="2020-07" db="EMBL/GenBank/DDBJ databases">
        <title>Koleobacter methoxysyntrophicus gen. nov., sp. nov., a novel anaerobic bacterium isolated from deep subsurface oil field and proposal of Koleobacterales ord. nov. in the phylum Firmicutes.</title>
        <authorList>
            <person name="Sakamoto S."/>
            <person name="Tamaki H."/>
        </authorList>
    </citation>
    <scope>NUCLEOTIDE SEQUENCE</scope>
    <source>
        <strain evidence="4">NRmbB1</strain>
    </source>
</reference>
<feature type="domain" description="Copper amine oxidase-like N-terminal" evidence="3">
    <location>
        <begin position="34"/>
        <end position="85"/>
    </location>
</feature>
<keyword evidence="2" id="KW-0812">Transmembrane</keyword>
<sequence>MKNFSLKLSIKVLIIILMFICLIGINIGVADNLKATISDIKLFLNDKKIDEEVLIIGNSSYLPIRAISEILGLEVEWNGKTRTINLKGNSNLVKENKELKSKILKLQTELKECQTKIEEYKEEISKLKSDLKEYKEKHDYTYKKTKEDENKLDDIKISGVDELLNFLKENYSELDTPTGAWKFEFDIEENDLSFFQYDYWIQVDWSGGSPHDLKYSIKISDKDKKKTIELLKEFQKEIAEIAFKALPGKKIMGGFYSGFYKYPSIKVGYESIRFLTWVNYNASLDGEYSDAKVTEFHWYDELDDYDF</sequence>
<dbReference type="Pfam" id="PF07833">
    <property type="entry name" value="Cu_amine_oxidN1"/>
    <property type="match status" value="1"/>
</dbReference>